<feature type="transmembrane region" description="Helical" evidence="8">
    <location>
        <begin position="12"/>
        <end position="41"/>
    </location>
</feature>
<dbReference type="EMBL" id="ML978124">
    <property type="protein sequence ID" value="KAF2100695.1"/>
    <property type="molecule type" value="Genomic_DNA"/>
</dbReference>
<protein>
    <submittedName>
        <fullName evidence="10">MFS transporter</fullName>
    </submittedName>
</protein>
<feature type="transmembrane region" description="Helical" evidence="8">
    <location>
        <begin position="311"/>
        <end position="331"/>
    </location>
</feature>
<dbReference type="PANTHER" id="PTHR48022:SF11">
    <property type="entry name" value="MONOSACCHARIDE TRANSPORTER (HXT8), PUTATIVE (AFU_ORTHOLOGUE AFUA_2G08120)-RELATED"/>
    <property type="match status" value="1"/>
</dbReference>
<evidence type="ECO:0000256" key="3">
    <source>
        <dbReference type="ARBA" id="ARBA00022448"/>
    </source>
</evidence>
<dbReference type="InterPro" id="IPR036259">
    <property type="entry name" value="MFS_trans_sf"/>
</dbReference>
<dbReference type="Gene3D" id="1.20.1250.20">
    <property type="entry name" value="MFS general substrate transporter like domains"/>
    <property type="match status" value="1"/>
</dbReference>
<dbReference type="Pfam" id="PF00083">
    <property type="entry name" value="Sugar_tr"/>
    <property type="match status" value="1"/>
</dbReference>
<evidence type="ECO:0000256" key="6">
    <source>
        <dbReference type="ARBA" id="ARBA00023136"/>
    </source>
</evidence>
<feature type="transmembrane region" description="Helical" evidence="8">
    <location>
        <begin position="368"/>
        <end position="387"/>
    </location>
</feature>
<dbReference type="InterPro" id="IPR005828">
    <property type="entry name" value="MFS_sugar_transport-like"/>
</dbReference>
<dbReference type="InterPro" id="IPR020846">
    <property type="entry name" value="MFS_dom"/>
</dbReference>
<evidence type="ECO:0000259" key="9">
    <source>
        <dbReference type="PROSITE" id="PS50850"/>
    </source>
</evidence>
<dbReference type="InterPro" id="IPR050360">
    <property type="entry name" value="MFS_Sugar_Transporters"/>
</dbReference>
<keyword evidence="5 8" id="KW-1133">Transmembrane helix</keyword>
<dbReference type="FunFam" id="1.20.1250.20:FF:000134">
    <property type="entry name" value="MFS sugar transporter protein"/>
    <property type="match status" value="1"/>
</dbReference>
<feature type="transmembrane region" description="Helical" evidence="8">
    <location>
        <begin position="117"/>
        <end position="138"/>
    </location>
</feature>
<reference evidence="10" key="1">
    <citation type="journal article" date="2020" name="Stud. Mycol.">
        <title>101 Dothideomycetes genomes: a test case for predicting lifestyles and emergence of pathogens.</title>
        <authorList>
            <person name="Haridas S."/>
            <person name="Albert R."/>
            <person name="Binder M."/>
            <person name="Bloem J."/>
            <person name="Labutti K."/>
            <person name="Salamov A."/>
            <person name="Andreopoulos B."/>
            <person name="Baker S."/>
            <person name="Barry K."/>
            <person name="Bills G."/>
            <person name="Bluhm B."/>
            <person name="Cannon C."/>
            <person name="Castanera R."/>
            <person name="Culley D."/>
            <person name="Daum C."/>
            <person name="Ezra D."/>
            <person name="Gonzalez J."/>
            <person name="Henrissat B."/>
            <person name="Kuo A."/>
            <person name="Liang C."/>
            <person name="Lipzen A."/>
            <person name="Lutzoni F."/>
            <person name="Magnuson J."/>
            <person name="Mondo S."/>
            <person name="Nolan M."/>
            <person name="Ohm R."/>
            <person name="Pangilinan J."/>
            <person name="Park H.-J."/>
            <person name="Ramirez L."/>
            <person name="Alfaro M."/>
            <person name="Sun H."/>
            <person name="Tritt A."/>
            <person name="Yoshinaga Y."/>
            <person name="Zwiers L.-H."/>
            <person name="Turgeon B."/>
            <person name="Goodwin S."/>
            <person name="Spatafora J."/>
            <person name="Crous P."/>
            <person name="Grigoriev I."/>
        </authorList>
    </citation>
    <scope>NUCLEOTIDE SEQUENCE</scope>
    <source>
        <strain evidence="10">CBS 133067</strain>
    </source>
</reference>
<dbReference type="SUPFAM" id="SSF103473">
    <property type="entry name" value="MFS general substrate transporter"/>
    <property type="match status" value="1"/>
</dbReference>
<dbReference type="OrthoDB" id="6612291at2759"/>
<comment type="similarity">
    <text evidence="2 7">Belongs to the major facilitator superfamily. Sugar transporter (TC 2.A.1.1) family.</text>
</comment>
<feature type="domain" description="Major facilitator superfamily (MFS) profile" evidence="9">
    <location>
        <begin position="19"/>
        <end position="461"/>
    </location>
</feature>
<feature type="transmembrane region" description="Helical" evidence="8">
    <location>
        <begin position="408"/>
        <end position="426"/>
    </location>
</feature>
<dbReference type="PANTHER" id="PTHR48022">
    <property type="entry name" value="PLASTIDIC GLUCOSE TRANSPORTER 4"/>
    <property type="match status" value="1"/>
</dbReference>
<evidence type="ECO:0000256" key="8">
    <source>
        <dbReference type="SAM" id="Phobius"/>
    </source>
</evidence>
<dbReference type="AlphaFoldDB" id="A0A9P4IK36"/>
<organism evidence="10 11">
    <name type="scientific">Rhizodiscina lignyota</name>
    <dbReference type="NCBI Taxonomy" id="1504668"/>
    <lineage>
        <taxon>Eukaryota</taxon>
        <taxon>Fungi</taxon>
        <taxon>Dikarya</taxon>
        <taxon>Ascomycota</taxon>
        <taxon>Pezizomycotina</taxon>
        <taxon>Dothideomycetes</taxon>
        <taxon>Pleosporomycetidae</taxon>
        <taxon>Aulographales</taxon>
        <taxon>Rhizodiscinaceae</taxon>
        <taxon>Rhizodiscina</taxon>
    </lineage>
</organism>
<keyword evidence="6 8" id="KW-0472">Membrane</keyword>
<evidence type="ECO:0000313" key="11">
    <source>
        <dbReference type="Proteomes" id="UP000799772"/>
    </source>
</evidence>
<proteinExistence type="inferred from homology"/>
<accession>A0A9P4IK36</accession>
<evidence type="ECO:0000256" key="7">
    <source>
        <dbReference type="RuleBase" id="RU003346"/>
    </source>
</evidence>
<feature type="transmembrane region" description="Helical" evidence="8">
    <location>
        <begin position="150"/>
        <end position="175"/>
    </location>
</feature>
<comment type="subcellular location">
    <subcellularLocation>
        <location evidence="1">Membrane</location>
        <topology evidence="1">Multi-pass membrane protein</topology>
    </subcellularLocation>
</comment>
<dbReference type="GO" id="GO:0005351">
    <property type="term" value="F:carbohydrate:proton symporter activity"/>
    <property type="evidence" value="ECO:0007669"/>
    <property type="project" value="TreeGrafter"/>
</dbReference>
<evidence type="ECO:0000256" key="5">
    <source>
        <dbReference type="ARBA" id="ARBA00022989"/>
    </source>
</evidence>
<evidence type="ECO:0000256" key="1">
    <source>
        <dbReference type="ARBA" id="ARBA00004141"/>
    </source>
</evidence>
<feature type="transmembrane region" description="Helical" evidence="8">
    <location>
        <begin position="273"/>
        <end position="291"/>
    </location>
</feature>
<sequence>MPHVAGVKRQRINAYNVLILCFVGFGSMTYGYTASIIGTTLGQPSFISYFALDTRKNGTDLIATTNGLFQTGGVIGTLMLPWVSDKYGRKWGIAVSAILAIISGAVLAGSTNIAEFIVFRLIAGASAFMSLAAVPIWMNEVVPVDMRGGLVDIHAVFLILGYTVQGWVGFGFYFWKTGGSNTWRPPLAIQCAWPLFLLMGLPWLPESPRWLVMQDRIDEANKILFKLHSDPSDPDNTFARAEFYQIQKQIAIDRELPSSWYHMFKKPSYRKRALYAMGTTFFIQCSGVLVINNYGPTLYKNLGFSPVKQLLYPAGWLTLTLGINIMAMLIVDRFPRNKYIATGILGCMVTLIIEAALVANFGTSNNQAALQAAVAMFYIFQIPYGFCLDGTQFSYLGELFPTHLRAKGLSLGVAMISLTNIVWLQAAPTAFVTIGWKFYLVFIIPGTIGGLIVWFFFPDTKGLPLEEIAAIFGDEDEIAVYQREIDVKSGQIIDHHAEKKGGMATEIEDIGESRVSAERV</sequence>
<dbReference type="NCBIfam" id="TIGR00879">
    <property type="entry name" value="SP"/>
    <property type="match status" value="1"/>
</dbReference>
<evidence type="ECO:0000256" key="4">
    <source>
        <dbReference type="ARBA" id="ARBA00022692"/>
    </source>
</evidence>
<name>A0A9P4IK36_9PEZI</name>
<feature type="transmembrane region" description="Helical" evidence="8">
    <location>
        <begin position="343"/>
        <end position="362"/>
    </location>
</feature>
<feature type="transmembrane region" description="Helical" evidence="8">
    <location>
        <begin position="91"/>
        <end position="111"/>
    </location>
</feature>
<feature type="transmembrane region" description="Helical" evidence="8">
    <location>
        <begin position="438"/>
        <end position="457"/>
    </location>
</feature>
<dbReference type="Proteomes" id="UP000799772">
    <property type="component" value="Unassembled WGS sequence"/>
</dbReference>
<dbReference type="InterPro" id="IPR003663">
    <property type="entry name" value="Sugar/inositol_transpt"/>
</dbReference>
<dbReference type="PROSITE" id="PS50850">
    <property type="entry name" value="MFS"/>
    <property type="match status" value="1"/>
</dbReference>
<gene>
    <name evidence="10" type="ORF">NA57DRAFT_54771</name>
</gene>
<comment type="caution">
    <text evidence="10">The sequence shown here is derived from an EMBL/GenBank/DDBJ whole genome shotgun (WGS) entry which is preliminary data.</text>
</comment>
<dbReference type="GO" id="GO:0016020">
    <property type="term" value="C:membrane"/>
    <property type="evidence" value="ECO:0007669"/>
    <property type="project" value="UniProtKB-SubCell"/>
</dbReference>
<keyword evidence="4 8" id="KW-0812">Transmembrane</keyword>
<evidence type="ECO:0000313" key="10">
    <source>
        <dbReference type="EMBL" id="KAF2100695.1"/>
    </source>
</evidence>
<keyword evidence="3 7" id="KW-0813">Transport</keyword>
<keyword evidence="11" id="KW-1185">Reference proteome</keyword>
<evidence type="ECO:0000256" key="2">
    <source>
        <dbReference type="ARBA" id="ARBA00010992"/>
    </source>
</evidence>